<dbReference type="InterPro" id="IPR008254">
    <property type="entry name" value="Flavodoxin/NO_synth"/>
</dbReference>
<comment type="similarity">
    <text evidence="3">Belongs to the flavodoxin family.</text>
</comment>
<evidence type="ECO:0000313" key="10">
    <source>
        <dbReference type="Proteomes" id="UP001597227"/>
    </source>
</evidence>
<accession>A0ABW4MPY2</accession>
<sequence length="151" mass="17381">MRVAIVYTSITGNTEETAKIINHYMRRYTTECYVYQVEHFPYYELGSFDVMIIGTYTWGNGEIPHEMLRLYRAIENSPTNGIVTGVFGTGDQCYPNFCGAVDEFRDMLYVHSKLAATLKIELTPQRIDEPRFERFAEVVAERVNSQKGITV</sequence>
<evidence type="ECO:0000256" key="2">
    <source>
        <dbReference type="ARBA" id="ARBA00003297"/>
    </source>
</evidence>
<dbReference type="SUPFAM" id="SSF52218">
    <property type="entry name" value="Flavoproteins"/>
    <property type="match status" value="1"/>
</dbReference>
<evidence type="ECO:0000256" key="5">
    <source>
        <dbReference type="ARBA" id="ARBA00022630"/>
    </source>
</evidence>
<keyword evidence="7" id="KW-0249">Electron transport</keyword>
<gene>
    <name evidence="9" type="ORF">ACFSFW_13085</name>
</gene>
<dbReference type="InterPro" id="IPR001226">
    <property type="entry name" value="Flavodoxin_CS"/>
</dbReference>
<dbReference type="InterPro" id="IPR029039">
    <property type="entry name" value="Flavoprotein-like_sf"/>
</dbReference>
<dbReference type="Gene3D" id="3.40.50.360">
    <property type="match status" value="1"/>
</dbReference>
<keyword evidence="6" id="KW-0288">FMN</keyword>
<evidence type="ECO:0000256" key="4">
    <source>
        <dbReference type="ARBA" id="ARBA00022448"/>
    </source>
</evidence>
<proteinExistence type="inferred from homology"/>
<protein>
    <submittedName>
        <fullName evidence="9">Flavodoxin domain-containing protein</fullName>
    </submittedName>
</protein>
<evidence type="ECO:0000256" key="7">
    <source>
        <dbReference type="ARBA" id="ARBA00022982"/>
    </source>
</evidence>
<feature type="domain" description="Flavodoxin-like" evidence="8">
    <location>
        <begin position="3"/>
        <end position="140"/>
    </location>
</feature>
<evidence type="ECO:0000256" key="1">
    <source>
        <dbReference type="ARBA" id="ARBA00001917"/>
    </source>
</evidence>
<comment type="function">
    <text evidence="2">Low-potential electron donor to a number of redox enzymes.</text>
</comment>
<name>A0ABW4MPY2_9BACI</name>
<dbReference type="PANTHER" id="PTHR42809:SF1">
    <property type="entry name" value="FLAVODOXIN 1"/>
    <property type="match status" value="1"/>
</dbReference>
<evidence type="ECO:0000256" key="3">
    <source>
        <dbReference type="ARBA" id="ARBA00005267"/>
    </source>
</evidence>
<reference evidence="10" key="1">
    <citation type="journal article" date="2019" name="Int. J. Syst. Evol. Microbiol.">
        <title>The Global Catalogue of Microorganisms (GCM) 10K type strain sequencing project: providing services to taxonomists for standard genome sequencing and annotation.</title>
        <authorList>
            <consortium name="The Broad Institute Genomics Platform"/>
            <consortium name="The Broad Institute Genome Sequencing Center for Infectious Disease"/>
            <person name="Wu L."/>
            <person name="Ma J."/>
        </authorList>
    </citation>
    <scope>NUCLEOTIDE SEQUENCE [LARGE SCALE GENOMIC DNA]</scope>
    <source>
        <strain evidence="10">CCUG 15531</strain>
    </source>
</reference>
<dbReference type="Pfam" id="PF00258">
    <property type="entry name" value="Flavodoxin_1"/>
    <property type="match status" value="1"/>
</dbReference>
<dbReference type="InterPro" id="IPR050619">
    <property type="entry name" value="Flavodoxin"/>
</dbReference>
<evidence type="ECO:0000313" key="9">
    <source>
        <dbReference type="EMBL" id="MFD1779591.1"/>
    </source>
</evidence>
<comment type="caution">
    <text evidence="9">The sequence shown here is derived from an EMBL/GenBank/DDBJ whole genome shotgun (WGS) entry which is preliminary data.</text>
</comment>
<keyword evidence="4" id="KW-0813">Transport</keyword>
<dbReference type="EMBL" id="JBHUEK010000020">
    <property type="protein sequence ID" value="MFD1779591.1"/>
    <property type="molecule type" value="Genomic_DNA"/>
</dbReference>
<keyword evidence="10" id="KW-1185">Reference proteome</keyword>
<dbReference type="PANTHER" id="PTHR42809">
    <property type="entry name" value="FLAVODOXIN 2"/>
    <property type="match status" value="1"/>
</dbReference>
<evidence type="ECO:0000259" key="8">
    <source>
        <dbReference type="PROSITE" id="PS50902"/>
    </source>
</evidence>
<organism evidence="9 10">
    <name type="scientific">Fredinandcohnia salidurans</name>
    <dbReference type="NCBI Taxonomy" id="2595041"/>
    <lineage>
        <taxon>Bacteria</taxon>
        <taxon>Bacillati</taxon>
        <taxon>Bacillota</taxon>
        <taxon>Bacilli</taxon>
        <taxon>Bacillales</taxon>
        <taxon>Bacillaceae</taxon>
        <taxon>Fredinandcohnia</taxon>
    </lineage>
</organism>
<dbReference type="Proteomes" id="UP001597227">
    <property type="component" value="Unassembled WGS sequence"/>
</dbReference>
<dbReference type="RefSeq" id="WP_388038934.1">
    <property type="nucleotide sequence ID" value="NZ_JBHUEK010000020.1"/>
</dbReference>
<keyword evidence="5" id="KW-0285">Flavoprotein</keyword>
<evidence type="ECO:0000256" key="6">
    <source>
        <dbReference type="ARBA" id="ARBA00022643"/>
    </source>
</evidence>
<dbReference type="PROSITE" id="PS00201">
    <property type="entry name" value="FLAVODOXIN"/>
    <property type="match status" value="1"/>
</dbReference>
<comment type="cofactor">
    <cofactor evidence="1">
        <name>FMN</name>
        <dbReference type="ChEBI" id="CHEBI:58210"/>
    </cofactor>
</comment>
<dbReference type="PROSITE" id="PS50902">
    <property type="entry name" value="FLAVODOXIN_LIKE"/>
    <property type="match status" value="1"/>
</dbReference>